<dbReference type="InterPro" id="IPR045155">
    <property type="entry name" value="Beta-lactam_cat"/>
</dbReference>
<dbReference type="PANTHER" id="PTHR35333">
    <property type="entry name" value="BETA-LACTAMASE"/>
    <property type="match status" value="1"/>
</dbReference>
<proteinExistence type="predicted"/>
<reference evidence="3" key="1">
    <citation type="journal article" date="2021" name="PeerJ">
        <title>Extensive microbial diversity within the chicken gut microbiome revealed by metagenomics and culture.</title>
        <authorList>
            <person name="Gilroy R."/>
            <person name="Ravi A."/>
            <person name="Getino M."/>
            <person name="Pursley I."/>
            <person name="Horton D.L."/>
            <person name="Alikhan N.F."/>
            <person name="Baker D."/>
            <person name="Gharbi K."/>
            <person name="Hall N."/>
            <person name="Watson M."/>
            <person name="Adriaenssens E.M."/>
            <person name="Foster-Nyarko E."/>
            <person name="Jarju S."/>
            <person name="Secka A."/>
            <person name="Antonio M."/>
            <person name="Oren A."/>
            <person name="Chaudhuri R.R."/>
            <person name="La Ragione R."/>
            <person name="Hildebrand F."/>
            <person name="Pallen M.J."/>
        </authorList>
    </citation>
    <scope>NUCLEOTIDE SEQUENCE</scope>
    <source>
        <strain evidence="3">ChiGjej1B1-98</strain>
    </source>
</reference>
<evidence type="ECO:0000313" key="4">
    <source>
        <dbReference type="Proteomes" id="UP000824005"/>
    </source>
</evidence>
<dbReference type="GO" id="GO:0046677">
    <property type="term" value="P:response to antibiotic"/>
    <property type="evidence" value="ECO:0007669"/>
    <property type="project" value="InterPro"/>
</dbReference>
<feature type="domain" description="Beta-lactamase class A catalytic" evidence="2">
    <location>
        <begin position="51"/>
        <end position="264"/>
    </location>
</feature>
<evidence type="ECO:0000259" key="2">
    <source>
        <dbReference type="Pfam" id="PF13354"/>
    </source>
</evidence>
<organism evidence="3 4">
    <name type="scientific">Candidatus Agrococcus pullicola</name>
    <dbReference type="NCBI Taxonomy" id="2838429"/>
    <lineage>
        <taxon>Bacteria</taxon>
        <taxon>Bacillati</taxon>
        <taxon>Actinomycetota</taxon>
        <taxon>Actinomycetes</taxon>
        <taxon>Micrococcales</taxon>
        <taxon>Microbacteriaceae</taxon>
        <taxon>Agrococcus</taxon>
    </lineage>
</organism>
<protein>
    <submittedName>
        <fullName evidence="3">Class A beta-lactamase-related serine hydrolase</fullName>
    </submittedName>
</protein>
<name>A0A9D1YWR5_9MICO</name>
<reference evidence="3" key="2">
    <citation type="submission" date="2021-04" db="EMBL/GenBank/DDBJ databases">
        <authorList>
            <person name="Gilroy R."/>
        </authorList>
    </citation>
    <scope>NUCLEOTIDE SEQUENCE</scope>
    <source>
        <strain evidence="3">ChiGjej1B1-98</strain>
    </source>
</reference>
<evidence type="ECO:0000256" key="1">
    <source>
        <dbReference type="SAM" id="MobiDB-lite"/>
    </source>
</evidence>
<dbReference type="EMBL" id="DXDC01000390">
    <property type="protein sequence ID" value="HIY67163.1"/>
    <property type="molecule type" value="Genomic_DNA"/>
</dbReference>
<comment type="caution">
    <text evidence="3">The sequence shown here is derived from an EMBL/GenBank/DDBJ whole genome shotgun (WGS) entry which is preliminary data.</text>
</comment>
<sequence length="287" mass="30309">MSNDAKPTAPALTRPPVHDQHGGLVTSYSDGVPSISYALVDEHGDVLQQSDAERVYYSASTVKIGVLVAALRQVQRGVWGLDDELTVTHEFASITPGAGRFVMEPGSTDPGLGSPGDVVSRARVLERMMTVSANCATNMLFEDLGHDRVSAAFTDVDIYDTCMDRPYSDLAGLEAGVTNRASALGLARFVAALARGELLDKEHTDYAKRLMIRREEPVIASVTERLDTGSGTVTVGSKGGSVSGIVHDVAFIEHAGETRCLAICSSGFTNGQGEAVIRAVTSAILGL</sequence>
<keyword evidence="3" id="KW-0378">Hydrolase</keyword>
<accession>A0A9D1YWR5</accession>
<dbReference type="SUPFAM" id="SSF56601">
    <property type="entry name" value="beta-lactamase/transpeptidase-like"/>
    <property type="match status" value="1"/>
</dbReference>
<evidence type="ECO:0000313" key="3">
    <source>
        <dbReference type="EMBL" id="HIY67163.1"/>
    </source>
</evidence>
<dbReference type="Pfam" id="PF13354">
    <property type="entry name" value="Beta-lactamase2"/>
    <property type="match status" value="1"/>
</dbReference>
<dbReference type="Proteomes" id="UP000824005">
    <property type="component" value="Unassembled WGS sequence"/>
</dbReference>
<dbReference type="PANTHER" id="PTHR35333:SF3">
    <property type="entry name" value="BETA-LACTAMASE-TYPE TRANSPEPTIDASE FOLD CONTAINING PROTEIN"/>
    <property type="match status" value="1"/>
</dbReference>
<dbReference type="GO" id="GO:0008800">
    <property type="term" value="F:beta-lactamase activity"/>
    <property type="evidence" value="ECO:0007669"/>
    <property type="project" value="InterPro"/>
</dbReference>
<dbReference type="AlphaFoldDB" id="A0A9D1YWR5"/>
<dbReference type="InterPro" id="IPR012338">
    <property type="entry name" value="Beta-lactam/transpept-like"/>
</dbReference>
<dbReference type="InterPro" id="IPR000871">
    <property type="entry name" value="Beta-lactam_class-A"/>
</dbReference>
<gene>
    <name evidence="3" type="ORF">H9830_12910</name>
</gene>
<dbReference type="Gene3D" id="3.40.710.10">
    <property type="entry name" value="DD-peptidase/beta-lactamase superfamily"/>
    <property type="match status" value="1"/>
</dbReference>
<dbReference type="GO" id="GO:0030655">
    <property type="term" value="P:beta-lactam antibiotic catabolic process"/>
    <property type="evidence" value="ECO:0007669"/>
    <property type="project" value="InterPro"/>
</dbReference>
<feature type="region of interest" description="Disordered" evidence="1">
    <location>
        <begin position="1"/>
        <end position="25"/>
    </location>
</feature>